<accession>A0ABN1CKP9</accession>
<sequence length="155" mass="17781">MTMETALLTLDTLAKYLKEKEVQLDMEENNGQRFIRMGWRFEMGDAAVLVSVNDGPNNTSRLEVTCVTQKQYNDRRNEVVNMLNDRNRERAFARSIDADGNVWLEYVGFYPTLAEMPQETFDTLFGGVLMHFQDDYATLEGYVPQGGPQLQQPQA</sequence>
<reference evidence="1 2" key="1">
    <citation type="journal article" date="2019" name="Int. J. Syst. Evol. Microbiol.">
        <title>The Global Catalogue of Microorganisms (GCM) 10K type strain sequencing project: providing services to taxonomists for standard genome sequencing and annotation.</title>
        <authorList>
            <consortium name="The Broad Institute Genomics Platform"/>
            <consortium name="The Broad Institute Genome Sequencing Center for Infectious Disease"/>
            <person name="Wu L."/>
            <person name="Ma J."/>
        </authorList>
    </citation>
    <scope>NUCLEOTIDE SEQUENCE [LARGE SCALE GENOMIC DNA]</scope>
    <source>
        <strain evidence="1 2">JCM 14368</strain>
    </source>
</reference>
<dbReference type="Gene3D" id="3.30.1460.70">
    <property type="match status" value="1"/>
</dbReference>
<evidence type="ECO:0000313" key="2">
    <source>
        <dbReference type="Proteomes" id="UP001500191"/>
    </source>
</evidence>
<dbReference type="Pfam" id="PF10722">
    <property type="entry name" value="YbjN"/>
    <property type="match status" value="1"/>
</dbReference>
<dbReference type="EMBL" id="BAAADB010000030">
    <property type="protein sequence ID" value="GAA0521160.1"/>
    <property type="molecule type" value="Genomic_DNA"/>
</dbReference>
<proteinExistence type="predicted"/>
<dbReference type="Proteomes" id="UP001500191">
    <property type="component" value="Unassembled WGS sequence"/>
</dbReference>
<dbReference type="InterPro" id="IPR019660">
    <property type="entry name" value="Put_sensory_transdc_reg_YbjN"/>
</dbReference>
<name>A0ABN1CKP9_9DEIO</name>
<evidence type="ECO:0000313" key="1">
    <source>
        <dbReference type="EMBL" id="GAA0521160.1"/>
    </source>
</evidence>
<keyword evidence="2" id="KW-1185">Reference proteome</keyword>
<gene>
    <name evidence="1" type="ORF">GCM10008937_30930</name>
</gene>
<comment type="caution">
    <text evidence="1">The sequence shown here is derived from an EMBL/GenBank/DDBJ whole genome shotgun (WGS) entry which is preliminary data.</text>
</comment>
<protein>
    <submittedName>
        <fullName evidence="1">YbjN domain-containing protein</fullName>
    </submittedName>
</protein>
<dbReference type="RefSeq" id="WP_343760759.1">
    <property type="nucleotide sequence ID" value="NZ_BAAADB010000030.1"/>
</dbReference>
<organism evidence="1 2">
    <name type="scientific">Deinococcus depolymerans</name>
    <dbReference type="NCBI Taxonomy" id="392408"/>
    <lineage>
        <taxon>Bacteria</taxon>
        <taxon>Thermotogati</taxon>
        <taxon>Deinococcota</taxon>
        <taxon>Deinococci</taxon>
        <taxon>Deinococcales</taxon>
        <taxon>Deinococcaceae</taxon>
        <taxon>Deinococcus</taxon>
    </lineage>
</organism>